<evidence type="ECO:0000313" key="3">
    <source>
        <dbReference type="Proteomes" id="UP000518752"/>
    </source>
</evidence>
<organism evidence="2 3">
    <name type="scientific">Collybiopsis confluens</name>
    <dbReference type="NCBI Taxonomy" id="2823264"/>
    <lineage>
        <taxon>Eukaryota</taxon>
        <taxon>Fungi</taxon>
        <taxon>Dikarya</taxon>
        <taxon>Basidiomycota</taxon>
        <taxon>Agaricomycotina</taxon>
        <taxon>Agaricomycetes</taxon>
        <taxon>Agaricomycetidae</taxon>
        <taxon>Agaricales</taxon>
        <taxon>Marasmiineae</taxon>
        <taxon>Omphalotaceae</taxon>
        <taxon>Collybiopsis</taxon>
    </lineage>
</organism>
<comment type="caution">
    <text evidence="2">The sequence shown here is derived from an EMBL/GenBank/DDBJ whole genome shotgun (WGS) entry which is preliminary data.</text>
</comment>
<feature type="compositionally biased region" description="Low complexity" evidence="1">
    <location>
        <begin position="68"/>
        <end position="80"/>
    </location>
</feature>
<dbReference type="EMBL" id="JAACJN010000087">
    <property type="protein sequence ID" value="KAF5376825.1"/>
    <property type="molecule type" value="Genomic_DNA"/>
</dbReference>
<feature type="compositionally biased region" description="Basic residues" evidence="1">
    <location>
        <begin position="103"/>
        <end position="114"/>
    </location>
</feature>
<gene>
    <name evidence="2" type="ORF">D9757_008899</name>
</gene>
<protein>
    <submittedName>
        <fullName evidence="2">Uncharacterized protein</fullName>
    </submittedName>
</protein>
<keyword evidence="3" id="KW-1185">Reference proteome</keyword>
<sequence length="114" mass="12092">MPQNMPTSDSTASLTSNTYTVSSTVPLNSHQPPKKDYAAALGDLQSRYGAAISHSPTFTPVIQKQAKDSSQSSSNKNGANDSGSSGALDNVTSRSQPRAEGTKKKRFSLFRKGK</sequence>
<evidence type="ECO:0000313" key="2">
    <source>
        <dbReference type="EMBL" id="KAF5376825.1"/>
    </source>
</evidence>
<dbReference type="Proteomes" id="UP000518752">
    <property type="component" value="Unassembled WGS sequence"/>
</dbReference>
<evidence type="ECO:0000256" key="1">
    <source>
        <dbReference type="SAM" id="MobiDB-lite"/>
    </source>
</evidence>
<dbReference type="AlphaFoldDB" id="A0A8H5H5A2"/>
<accession>A0A8H5H5A2</accession>
<name>A0A8H5H5A2_9AGAR</name>
<proteinExistence type="predicted"/>
<feature type="region of interest" description="Disordered" evidence="1">
    <location>
        <begin position="55"/>
        <end position="114"/>
    </location>
</feature>
<feature type="compositionally biased region" description="Polar residues" evidence="1">
    <location>
        <begin position="81"/>
        <end position="96"/>
    </location>
</feature>
<reference evidence="2 3" key="1">
    <citation type="journal article" date="2020" name="ISME J.">
        <title>Uncovering the hidden diversity of litter-decomposition mechanisms in mushroom-forming fungi.</title>
        <authorList>
            <person name="Floudas D."/>
            <person name="Bentzer J."/>
            <person name="Ahren D."/>
            <person name="Johansson T."/>
            <person name="Persson P."/>
            <person name="Tunlid A."/>
        </authorList>
    </citation>
    <scope>NUCLEOTIDE SEQUENCE [LARGE SCALE GENOMIC DNA]</scope>
    <source>
        <strain evidence="2 3">CBS 406.79</strain>
    </source>
</reference>